<dbReference type="InterPro" id="IPR022627">
    <property type="entry name" value="DUF3502"/>
</dbReference>
<sequence>MKKSLNWKSLVAVPMVLTLALAGCSSSKTPEPAKTTEPAGQTAAPTAAAAKKADTSKEVKLKMYLLGDKPKDFDLVYGEVNKLLKQDINATVDVSFLSWGDWQQKYPLLFASGEDFDLIYTANWAQYNTQATKGGFLEITKDMLNQYAPKTAASMYPESYEQAKLNGKTFMLPMNFKEIQGVITLFRGDLLEKYNLDVKDVSSTPMNMGKYFEAVAKGEKGLLPINGAGLQWVGFTQYMPKDKMKNWFEIGGAGNLSVWYNATDKDSKAVSYYDTEQFVEGVKVSAEWANKGYWSKSAVVNKTTDNDAFKNGKAAVVGGNLSTMNSLYTTVSKEHPEWKVVAADTNFGNPVDLKPFIQNGVAINKNSKNPERALMMLDLFRNDPRYFDLTFYGIKGKHYDLAADGKSIKLLPDSVNFQPEGACPWGWRDDKLVRAIEGGIPNYNELRDNMLKTAITAPLQSFNFDDSKVKNELAAVGNVLTQYVKPLTFGVVKSDVDTEVKEVRKRLEEAGSKKIMDEMNRQIAEFLAAQKK</sequence>
<feature type="domain" description="DUF3502" evidence="3">
    <location>
        <begin position="458"/>
        <end position="528"/>
    </location>
</feature>
<evidence type="ECO:0000313" key="5">
    <source>
        <dbReference type="Proteomes" id="UP000650466"/>
    </source>
</evidence>
<keyword evidence="2" id="KW-0732">Signal</keyword>
<dbReference type="RefSeq" id="WP_188172791.1">
    <property type="nucleotide sequence ID" value="NZ_JACVVD010000001.1"/>
</dbReference>
<protein>
    <submittedName>
        <fullName evidence="4">ABC transporter substrate-binding protein</fullName>
    </submittedName>
</protein>
<keyword evidence="5" id="KW-1185">Reference proteome</keyword>
<proteinExistence type="predicted"/>
<gene>
    <name evidence="4" type="ORF">ICC18_02525</name>
</gene>
<accession>A0A926KKK9</accession>
<evidence type="ECO:0000259" key="3">
    <source>
        <dbReference type="Pfam" id="PF12010"/>
    </source>
</evidence>
<dbReference type="Pfam" id="PF12010">
    <property type="entry name" value="DUF3502"/>
    <property type="match status" value="1"/>
</dbReference>
<dbReference type="SUPFAM" id="SSF53850">
    <property type="entry name" value="Periplasmic binding protein-like II"/>
    <property type="match status" value="1"/>
</dbReference>
<evidence type="ECO:0000256" key="1">
    <source>
        <dbReference type="SAM" id="MobiDB-lite"/>
    </source>
</evidence>
<organism evidence="4 5">
    <name type="scientific">Paenibacillus sedimenti</name>
    <dbReference type="NCBI Taxonomy" id="2770274"/>
    <lineage>
        <taxon>Bacteria</taxon>
        <taxon>Bacillati</taxon>
        <taxon>Bacillota</taxon>
        <taxon>Bacilli</taxon>
        <taxon>Bacillales</taxon>
        <taxon>Paenibacillaceae</taxon>
        <taxon>Paenibacillus</taxon>
    </lineage>
</organism>
<name>A0A926KKK9_9BACL</name>
<feature type="signal peptide" evidence="2">
    <location>
        <begin position="1"/>
        <end position="22"/>
    </location>
</feature>
<feature type="chain" id="PRO_5039369237" evidence="2">
    <location>
        <begin position="23"/>
        <end position="532"/>
    </location>
</feature>
<feature type="compositionally biased region" description="Low complexity" evidence="1">
    <location>
        <begin position="35"/>
        <end position="49"/>
    </location>
</feature>
<comment type="caution">
    <text evidence="4">The sequence shown here is derived from an EMBL/GenBank/DDBJ whole genome shotgun (WGS) entry which is preliminary data.</text>
</comment>
<dbReference type="EMBL" id="JACVVD010000001">
    <property type="protein sequence ID" value="MBD0378997.1"/>
    <property type="molecule type" value="Genomic_DNA"/>
</dbReference>
<dbReference type="Gene3D" id="3.40.190.10">
    <property type="entry name" value="Periplasmic binding protein-like II"/>
    <property type="match status" value="2"/>
</dbReference>
<dbReference type="PROSITE" id="PS51257">
    <property type="entry name" value="PROKAR_LIPOPROTEIN"/>
    <property type="match status" value="1"/>
</dbReference>
<evidence type="ECO:0000256" key="2">
    <source>
        <dbReference type="SAM" id="SignalP"/>
    </source>
</evidence>
<dbReference type="AlphaFoldDB" id="A0A926KKK9"/>
<evidence type="ECO:0000313" key="4">
    <source>
        <dbReference type="EMBL" id="MBD0378997.1"/>
    </source>
</evidence>
<dbReference type="Proteomes" id="UP000650466">
    <property type="component" value="Unassembled WGS sequence"/>
</dbReference>
<reference evidence="4" key="1">
    <citation type="submission" date="2020-09" db="EMBL/GenBank/DDBJ databases">
        <title>Draft Genome Sequence of Paenibacillus sp. WST5.</title>
        <authorList>
            <person name="Bao Z."/>
        </authorList>
    </citation>
    <scope>NUCLEOTIDE SEQUENCE</scope>
    <source>
        <strain evidence="4">WST5</strain>
    </source>
</reference>
<feature type="region of interest" description="Disordered" evidence="1">
    <location>
        <begin position="27"/>
        <end position="49"/>
    </location>
</feature>